<name>A0A542W2T7_ZYMMB</name>
<dbReference type="EMBL" id="VFOF01000001">
    <property type="protein sequence ID" value="TQL17898.1"/>
    <property type="molecule type" value="Genomic_DNA"/>
</dbReference>
<comment type="caution">
    <text evidence="1">The sequence shown here is derived from an EMBL/GenBank/DDBJ whole genome shotgun (WGS) entry which is preliminary data.</text>
</comment>
<proteinExistence type="predicted"/>
<sequence>MAAMPPQYIQRRKIVLKKLCLAGISGFVALVIPISAMAYPHTHHYGRSGYIRSGRSSGYLRGYNQSGYIHNYGWSGYAPQYGSIGYNRRYNPYNHNPFRYNHSYNHLDKQLLYPSNRWQNTYRYDDYAR</sequence>
<gene>
    <name evidence="1" type="ORF">FBY58_1511</name>
</gene>
<protein>
    <submittedName>
        <fullName evidence="1">Uncharacterized protein</fullName>
    </submittedName>
</protein>
<evidence type="ECO:0000313" key="2">
    <source>
        <dbReference type="Proteomes" id="UP000316887"/>
    </source>
</evidence>
<accession>A0A542W2T7</accession>
<dbReference type="Proteomes" id="UP000316887">
    <property type="component" value="Unassembled WGS sequence"/>
</dbReference>
<dbReference type="AlphaFoldDB" id="A0A542W2T7"/>
<organism evidence="1 2">
    <name type="scientific">Zymomonas mobilis</name>
    <dbReference type="NCBI Taxonomy" id="542"/>
    <lineage>
        <taxon>Bacteria</taxon>
        <taxon>Pseudomonadati</taxon>
        <taxon>Pseudomonadota</taxon>
        <taxon>Alphaproteobacteria</taxon>
        <taxon>Sphingomonadales</taxon>
        <taxon>Zymomonadaceae</taxon>
        <taxon>Zymomonas</taxon>
    </lineage>
</organism>
<reference evidence="1 2" key="1">
    <citation type="submission" date="2019-06" db="EMBL/GenBank/DDBJ databases">
        <title>Genome sequencing of Zymomonas mobilis strains for genetic engineering and biofuel applications.</title>
        <authorList>
            <person name="Teravest M."/>
        </authorList>
    </citation>
    <scope>NUCLEOTIDE SEQUENCE [LARGE SCALE GENOMIC DNA]</scope>
    <source>
        <strain evidence="1 2">AN0101</strain>
    </source>
</reference>
<evidence type="ECO:0000313" key="1">
    <source>
        <dbReference type="EMBL" id="TQL17898.1"/>
    </source>
</evidence>